<keyword evidence="2" id="KW-1185">Reference proteome</keyword>
<organism evidence="1 2">
    <name type="scientific">Turicibacter faecis</name>
    <dbReference type="NCBI Taxonomy" id="2963365"/>
    <lineage>
        <taxon>Bacteria</taxon>
        <taxon>Bacillati</taxon>
        <taxon>Bacillota</taxon>
        <taxon>Erysipelotrichia</taxon>
        <taxon>Erysipelotrichales</taxon>
        <taxon>Turicibacteraceae</taxon>
        <taxon>Turicibacter</taxon>
    </lineage>
</organism>
<dbReference type="InterPro" id="IPR036412">
    <property type="entry name" value="HAD-like_sf"/>
</dbReference>
<dbReference type="InterPro" id="IPR006379">
    <property type="entry name" value="HAD-SF_hydro_IIB"/>
</dbReference>
<dbReference type="InterPro" id="IPR000150">
    <property type="entry name" value="Cof"/>
</dbReference>
<dbReference type="SUPFAM" id="SSF56784">
    <property type="entry name" value="HAD-like"/>
    <property type="match status" value="1"/>
</dbReference>
<dbReference type="PROSITE" id="PS01228">
    <property type="entry name" value="COF_1"/>
    <property type="match status" value="1"/>
</dbReference>
<dbReference type="RefSeq" id="WP_161831635.1">
    <property type="nucleotide sequence ID" value="NZ_AP028127.1"/>
</dbReference>
<accession>A0ABM8IMZ3</accession>
<dbReference type="PANTHER" id="PTHR10000:SF8">
    <property type="entry name" value="HAD SUPERFAMILY HYDROLASE-LIKE, TYPE 3"/>
    <property type="match status" value="1"/>
</dbReference>
<evidence type="ECO:0000313" key="2">
    <source>
        <dbReference type="Proteomes" id="UP001432099"/>
    </source>
</evidence>
<sequence>MELFVSDLDGTLLNKSSQVSSKSREIINDLMKKGVKFTVATARTHATVIDLLEGLEINMPIAIMNGVGIYDLKNRKYLEIVDMDKQAVKEAITIFDQCHLEPMIYGICEDQLSVFYRQLPNIAAQTFYHQRKDAKLKTFKQVHSFEEVIQTNKIVNMLVFDRLEIIEEAYRRVQSIDGIRATYYRTREEGYGYMELYSTNASKANGIKALMKYADFEKVIGFGDNLNDLPMFELADEAYAPENAVDEIKKVATGVIRHHDDDAIALYLQERYEDRQKS</sequence>
<reference evidence="1" key="1">
    <citation type="journal article" date="2024" name="Int. J. Syst. Evol. Microbiol.">
        <title>Turicibacter faecis sp. nov., isolated from faeces of heart failure mouse model.</title>
        <authorList>
            <person name="Imamura Y."/>
            <person name="Motooka D."/>
            <person name="Nakajima Y."/>
            <person name="Ito S."/>
            <person name="Kitakaze M."/>
            <person name="Iida T."/>
            <person name="Nakamura S."/>
        </authorList>
    </citation>
    <scope>NUCLEOTIDE SEQUENCE</scope>
    <source>
        <strain evidence="1">TC023</strain>
    </source>
</reference>
<name>A0ABM8IMZ3_9FIRM</name>
<dbReference type="Gene3D" id="3.30.1240.10">
    <property type="match status" value="1"/>
</dbReference>
<dbReference type="Proteomes" id="UP001432099">
    <property type="component" value="Chromosome"/>
</dbReference>
<dbReference type="InterPro" id="IPR023214">
    <property type="entry name" value="HAD_sf"/>
</dbReference>
<dbReference type="NCBIfam" id="TIGR00099">
    <property type="entry name" value="Cof-subfamily"/>
    <property type="match status" value="1"/>
</dbReference>
<dbReference type="PANTHER" id="PTHR10000">
    <property type="entry name" value="PHOSPHOSERINE PHOSPHATASE"/>
    <property type="match status" value="1"/>
</dbReference>
<dbReference type="Gene3D" id="3.40.50.1000">
    <property type="entry name" value="HAD superfamily/HAD-like"/>
    <property type="match status" value="1"/>
</dbReference>
<dbReference type="EMBL" id="AP028127">
    <property type="protein sequence ID" value="BEH90792.1"/>
    <property type="molecule type" value="Genomic_DNA"/>
</dbReference>
<evidence type="ECO:0000313" key="1">
    <source>
        <dbReference type="EMBL" id="BEH90792.1"/>
    </source>
</evidence>
<gene>
    <name evidence="1" type="primary">ywpJ</name>
    <name evidence="1" type="ORF">T23_08940</name>
</gene>
<dbReference type="NCBIfam" id="TIGR01484">
    <property type="entry name" value="HAD-SF-IIB"/>
    <property type="match status" value="1"/>
</dbReference>
<protein>
    <submittedName>
        <fullName evidence="1">Phosphatase YwpJ</fullName>
    </submittedName>
</protein>
<dbReference type="Pfam" id="PF08282">
    <property type="entry name" value="Hydrolase_3"/>
    <property type="match status" value="1"/>
</dbReference>
<proteinExistence type="predicted"/>